<dbReference type="Pfam" id="PF01262">
    <property type="entry name" value="AlaDh_PNT_C"/>
    <property type="match status" value="1"/>
</dbReference>
<dbReference type="InterPro" id="IPR007698">
    <property type="entry name" value="AlaDH/PNT_NAD(H)-bd"/>
</dbReference>
<keyword evidence="4" id="KW-0547">Nucleotide-binding</keyword>
<dbReference type="Proteomes" id="UP000269198">
    <property type="component" value="Unassembled WGS sequence"/>
</dbReference>
<dbReference type="InterPro" id="IPR008143">
    <property type="entry name" value="Ala_DH/PNT_CS2"/>
</dbReference>
<dbReference type="CDD" id="cd05304">
    <property type="entry name" value="Rubrum_tdh"/>
    <property type="match status" value="1"/>
</dbReference>
<feature type="domain" description="Alanine dehydrogenase/pyridine nucleotide transhydrogenase N-terminal" evidence="10">
    <location>
        <begin position="12"/>
        <end position="147"/>
    </location>
</feature>
<evidence type="ECO:0000313" key="12">
    <source>
        <dbReference type="Proteomes" id="UP000269198"/>
    </source>
</evidence>
<evidence type="ECO:0000256" key="8">
    <source>
        <dbReference type="ARBA" id="ARBA00048202"/>
    </source>
</evidence>
<keyword evidence="5" id="KW-0521">NADP</keyword>
<dbReference type="PANTHER" id="PTHR10160">
    <property type="entry name" value="NAD(P) TRANSHYDROGENASE"/>
    <property type="match status" value="1"/>
</dbReference>
<evidence type="ECO:0000256" key="4">
    <source>
        <dbReference type="ARBA" id="ARBA00022741"/>
    </source>
</evidence>
<dbReference type="EMBL" id="RJMB01000015">
    <property type="protein sequence ID" value="RNL83592.1"/>
    <property type="molecule type" value="Genomic_DNA"/>
</dbReference>
<evidence type="ECO:0000259" key="9">
    <source>
        <dbReference type="SMART" id="SM01002"/>
    </source>
</evidence>
<dbReference type="GO" id="GO:0005886">
    <property type="term" value="C:plasma membrane"/>
    <property type="evidence" value="ECO:0007669"/>
    <property type="project" value="TreeGrafter"/>
</dbReference>
<dbReference type="SUPFAM" id="SSF51735">
    <property type="entry name" value="NAD(P)-binding Rossmann-fold domains"/>
    <property type="match status" value="1"/>
</dbReference>
<dbReference type="GO" id="GO:0006740">
    <property type="term" value="P:NADPH regeneration"/>
    <property type="evidence" value="ECO:0007669"/>
    <property type="project" value="TreeGrafter"/>
</dbReference>
<evidence type="ECO:0000313" key="11">
    <source>
        <dbReference type="EMBL" id="RNL83592.1"/>
    </source>
</evidence>
<gene>
    <name evidence="11" type="ORF">EFW17_15160</name>
</gene>
<evidence type="ECO:0000256" key="7">
    <source>
        <dbReference type="ARBA" id="ARBA00023027"/>
    </source>
</evidence>
<dbReference type="PROSITE" id="PS00837">
    <property type="entry name" value="ALADH_PNT_2"/>
    <property type="match status" value="1"/>
</dbReference>
<keyword evidence="7" id="KW-0520">NAD</keyword>
<reference evidence="11 12" key="1">
    <citation type="submission" date="2018-11" db="EMBL/GenBank/DDBJ databases">
        <title>The genome draft of YIM 96095.</title>
        <authorList>
            <person name="Tang S.-K."/>
            <person name="Chunyu W.-X."/>
            <person name="Feng Y.-Z."/>
        </authorList>
    </citation>
    <scope>NUCLEOTIDE SEQUENCE [LARGE SCALE GENOMIC DNA]</scope>
    <source>
        <strain evidence="11 12">YIM 96095</strain>
    </source>
</reference>
<name>A0A3N0E6V5_9ACTN</name>
<dbReference type="GO" id="GO:0016491">
    <property type="term" value="F:oxidoreductase activity"/>
    <property type="evidence" value="ECO:0007669"/>
    <property type="project" value="InterPro"/>
</dbReference>
<evidence type="ECO:0000256" key="1">
    <source>
        <dbReference type="ARBA" id="ARBA00003943"/>
    </source>
</evidence>
<dbReference type="AlphaFoldDB" id="A0A3N0E6V5"/>
<evidence type="ECO:0000256" key="3">
    <source>
        <dbReference type="ARBA" id="ARBA00012943"/>
    </source>
</evidence>
<dbReference type="RefSeq" id="WP_123202051.1">
    <property type="nucleotide sequence ID" value="NZ_RJMB01000015.1"/>
</dbReference>
<comment type="function">
    <text evidence="1">The transhydrogenation between NADH and NADP is coupled to respiration and ATP hydrolysis and functions as a proton pump across the membrane.</text>
</comment>
<accession>A0A3N0E6V5</accession>
<comment type="caution">
    <text evidence="11">The sequence shown here is derived from an EMBL/GenBank/DDBJ whole genome shotgun (WGS) entry which is preliminary data.</text>
</comment>
<dbReference type="InterPro" id="IPR036291">
    <property type="entry name" value="NAD(P)-bd_dom_sf"/>
</dbReference>
<evidence type="ECO:0000256" key="2">
    <source>
        <dbReference type="ARBA" id="ARBA00005689"/>
    </source>
</evidence>
<organism evidence="11 12">
    <name type="scientific">Halostreptopolyspora alba</name>
    <dbReference type="NCBI Taxonomy" id="2487137"/>
    <lineage>
        <taxon>Bacteria</taxon>
        <taxon>Bacillati</taxon>
        <taxon>Actinomycetota</taxon>
        <taxon>Actinomycetes</taxon>
        <taxon>Streptosporangiales</taxon>
        <taxon>Nocardiopsidaceae</taxon>
        <taxon>Halostreptopolyspora</taxon>
    </lineage>
</organism>
<comment type="similarity">
    <text evidence="2">Belongs to the AlaDH/PNT family.</text>
</comment>
<dbReference type="GO" id="GO:0008750">
    <property type="term" value="F:proton-translocating NAD(P)+ transhydrogenase activity"/>
    <property type="evidence" value="ECO:0007669"/>
    <property type="project" value="UniProtKB-EC"/>
</dbReference>
<dbReference type="GO" id="GO:0050661">
    <property type="term" value="F:NADP binding"/>
    <property type="evidence" value="ECO:0007669"/>
    <property type="project" value="TreeGrafter"/>
</dbReference>
<keyword evidence="6" id="KW-1278">Translocase</keyword>
<keyword evidence="12" id="KW-1185">Reference proteome</keyword>
<comment type="catalytic activity">
    <reaction evidence="8">
        <text>NAD(+) + NADPH + H(+)(in) = NADH + NADP(+) + H(+)(out)</text>
        <dbReference type="Rhea" id="RHEA:47992"/>
        <dbReference type="ChEBI" id="CHEBI:15378"/>
        <dbReference type="ChEBI" id="CHEBI:57540"/>
        <dbReference type="ChEBI" id="CHEBI:57783"/>
        <dbReference type="ChEBI" id="CHEBI:57945"/>
        <dbReference type="ChEBI" id="CHEBI:58349"/>
        <dbReference type="EC" id="7.1.1.1"/>
    </reaction>
</comment>
<evidence type="ECO:0000256" key="6">
    <source>
        <dbReference type="ARBA" id="ARBA00022967"/>
    </source>
</evidence>
<dbReference type="PANTHER" id="PTHR10160:SF19">
    <property type="entry name" value="PROTON-TRANSLOCATING NAD(P)(+) TRANSHYDROGENASE"/>
    <property type="match status" value="1"/>
</dbReference>
<feature type="domain" description="Alanine dehydrogenase/pyridine nucleotide transhydrogenase NAD(H)-binding" evidence="9">
    <location>
        <begin position="156"/>
        <end position="322"/>
    </location>
</feature>
<dbReference type="InterPro" id="IPR007886">
    <property type="entry name" value="AlaDH/PNT_N"/>
</dbReference>
<dbReference type="Pfam" id="PF05222">
    <property type="entry name" value="AlaDh_PNT_N"/>
    <property type="match status" value="1"/>
</dbReference>
<dbReference type="Gene3D" id="3.40.50.720">
    <property type="entry name" value="NAD(P)-binding Rossmann-like Domain"/>
    <property type="match status" value="2"/>
</dbReference>
<evidence type="ECO:0000256" key="5">
    <source>
        <dbReference type="ARBA" id="ARBA00022857"/>
    </source>
</evidence>
<dbReference type="EC" id="7.1.1.1" evidence="3"/>
<protein>
    <recommendedName>
        <fullName evidence="3">proton-translocating NAD(P)(+) transhydrogenase</fullName>
        <ecNumber evidence="3">7.1.1.1</ecNumber>
    </recommendedName>
</protein>
<evidence type="ECO:0000259" key="10">
    <source>
        <dbReference type="SMART" id="SM01003"/>
    </source>
</evidence>
<proteinExistence type="inferred from homology"/>
<dbReference type="OrthoDB" id="9804592at2"/>
<sequence>MPETSAHALNVGVIRESAPSERRVAVVPDTVADLRTLGVMPLVESGAGAGARYADDDYASAGAEIRTASELYEHADVLLSVTRPSSEALRRLRADQVVIGTLQPMSAPLLVRDLAALGVTAISLDGVPRTLSRAQPMDALSSQANVAGYKAVLVAAASYDRYLPLLMTAAGVARPAEILVLGAGVAGLQAIATAGRLGAVVTGYDVRDEAREEIRSLGGRVLELPGVESATTEQGYARALTDEERRAQRATLADRVAHFDIVIATAQVPGGRPPLLLEEDAIARLRPGAVVVDLAAGPFGGNVALSRPAETVVTDRGVTVIGAGNLPATVPRAASEAYSRNLRALLGHLVDEGRLVVDLDDEIQAGVVVTHDGRVVHPAVAKAVEAMATTGGAEPHESGTPH</sequence>
<dbReference type="SMART" id="SM01002">
    <property type="entry name" value="AlaDh_PNT_C"/>
    <property type="match status" value="1"/>
</dbReference>
<dbReference type="SUPFAM" id="SSF52283">
    <property type="entry name" value="Formate/glycerate dehydrogenase catalytic domain-like"/>
    <property type="match status" value="1"/>
</dbReference>
<dbReference type="SMART" id="SM01003">
    <property type="entry name" value="AlaDh_PNT_N"/>
    <property type="match status" value="1"/>
</dbReference>